<dbReference type="Proteomes" id="UP000295781">
    <property type="component" value="Chromosome"/>
</dbReference>
<evidence type="ECO:0000313" key="3">
    <source>
        <dbReference type="Proteomes" id="UP000295781"/>
    </source>
</evidence>
<evidence type="ECO:0000256" key="1">
    <source>
        <dbReference type="SAM" id="MobiDB-lite"/>
    </source>
</evidence>
<dbReference type="EMBL" id="CP012670">
    <property type="protein sequence ID" value="AUX20688.1"/>
    <property type="molecule type" value="Genomic_DNA"/>
</dbReference>
<reference evidence="2 3" key="1">
    <citation type="submission" date="2015-09" db="EMBL/GenBank/DDBJ databases">
        <title>Sorangium comparison.</title>
        <authorList>
            <person name="Zaburannyi N."/>
            <person name="Bunk B."/>
            <person name="Overmann J."/>
            <person name="Mueller R."/>
        </authorList>
    </citation>
    <scope>NUCLEOTIDE SEQUENCE [LARGE SCALE GENOMIC DNA]</scope>
    <source>
        <strain evidence="2 3">So ceGT47</strain>
    </source>
</reference>
<feature type="region of interest" description="Disordered" evidence="1">
    <location>
        <begin position="60"/>
        <end position="92"/>
    </location>
</feature>
<name>A0A4P2PVZ3_SORCE</name>
<dbReference type="RefSeq" id="WP_129346031.1">
    <property type="nucleotide sequence ID" value="NZ_CP012670.1"/>
</dbReference>
<gene>
    <name evidence="2" type="ORF">SOCEGT47_011610</name>
</gene>
<sequence>MADSPTLDDMIEAHVRQAMRRVEGLCPPEVEEEIRRMLRVALDTDPEMQRLLRASVARPSMRESDKVDVRALRAERPEHGPARKGGELRRRR</sequence>
<protein>
    <submittedName>
        <fullName evidence="2">Uncharacterized protein</fullName>
    </submittedName>
</protein>
<organism evidence="2 3">
    <name type="scientific">Sorangium cellulosum</name>
    <name type="common">Polyangium cellulosum</name>
    <dbReference type="NCBI Taxonomy" id="56"/>
    <lineage>
        <taxon>Bacteria</taxon>
        <taxon>Pseudomonadati</taxon>
        <taxon>Myxococcota</taxon>
        <taxon>Polyangia</taxon>
        <taxon>Polyangiales</taxon>
        <taxon>Polyangiaceae</taxon>
        <taxon>Sorangium</taxon>
    </lineage>
</organism>
<accession>A0A4P2PVZ3</accession>
<proteinExistence type="predicted"/>
<dbReference type="AlphaFoldDB" id="A0A4P2PVZ3"/>
<evidence type="ECO:0000313" key="2">
    <source>
        <dbReference type="EMBL" id="AUX20688.1"/>
    </source>
</evidence>